<keyword evidence="2" id="KW-1185">Reference proteome</keyword>
<comment type="caution">
    <text evidence="1">The sequence shown here is derived from an EMBL/GenBank/DDBJ whole genome shotgun (WGS) entry which is preliminary data.</text>
</comment>
<dbReference type="Proteomes" id="UP000268857">
    <property type="component" value="Unassembled WGS sequence"/>
</dbReference>
<reference evidence="1 2" key="1">
    <citation type="journal article" date="2019" name="Genome Biol. Evol.">
        <title>Day and night: Metabolic profiles and evolutionary relationships of six axenic non-marine cyanobacteria.</title>
        <authorList>
            <person name="Will S.E."/>
            <person name="Henke P."/>
            <person name="Boedeker C."/>
            <person name="Huang S."/>
            <person name="Brinkmann H."/>
            <person name="Rohde M."/>
            <person name="Jarek M."/>
            <person name="Friedl T."/>
            <person name="Seufert S."/>
            <person name="Schumacher M."/>
            <person name="Overmann J."/>
            <person name="Neumann-Schaal M."/>
            <person name="Petersen J."/>
        </authorList>
    </citation>
    <scope>NUCLEOTIDE SEQUENCE [LARGE SCALE GENOMIC DNA]</scope>
    <source>
        <strain evidence="1 2">PCC 6912</strain>
    </source>
</reference>
<dbReference type="AlphaFoldDB" id="A0A3S1AC56"/>
<evidence type="ECO:0000313" key="2">
    <source>
        <dbReference type="Proteomes" id="UP000268857"/>
    </source>
</evidence>
<dbReference type="OrthoDB" id="483649at2"/>
<evidence type="ECO:0000313" key="1">
    <source>
        <dbReference type="EMBL" id="RUR75483.1"/>
    </source>
</evidence>
<gene>
    <name evidence="1" type="ORF">PCC6912_47140</name>
</gene>
<organism evidence="1 2">
    <name type="scientific">Chlorogloeopsis fritschii PCC 6912</name>
    <dbReference type="NCBI Taxonomy" id="211165"/>
    <lineage>
        <taxon>Bacteria</taxon>
        <taxon>Bacillati</taxon>
        <taxon>Cyanobacteriota</taxon>
        <taxon>Cyanophyceae</taxon>
        <taxon>Nostocales</taxon>
        <taxon>Chlorogloeopsidaceae</taxon>
        <taxon>Chlorogloeopsis</taxon>
    </lineage>
</organism>
<dbReference type="EMBL" id="RSCJ01000024">
    <property type="protein sequence ID" value="RUR75483.1"/>
    <property type="molecule type" value="Genomic_DNA"/>
</dbReference>
<name>A0A3S1AC56_CHLFR</name>
<accession>A0A3S1AC56</accession>
<sequence length="182" mass="20949">MELVQILGVFLASALGTGAFLNFSAQKVIETGLQKVLHKEKLLTEADLEFRKRQIEEFYGPIYASLKLCSEIYPLWIQGALKEVNPDIIALFKSHNDEITTILKTKAHLMDGGEFPPEFIKFMTSATIWGMYCTRPDQPYIPEHIADIEQVKWPKEFESHIFTKTEELKKTLDILLVKYRAK</sequence>
<protein>
    <submittedName>
        <fullName evidence="1">Uncharacterized protein</fullName>
    </submittedName>
</protein>
<proteinExistence type="predicted"/>
<dbReference type="RefSeq" id="WP_016875772.1">
    <property type="nucleotide sequence ID" value="NZ_AJLN01000098.1"/>
</dbReference>